<gene>
    <name evidence="1" type="ORF">J1N35_040253</name>
</gene>
<evidence type="ECO:0000313" key="2">
    <source>
        <dbReference type="Proteomes" id="UP000828251"/>
    </source>
</evidence>
<dbReference type="AlphaFoldDB" id="A0A9D3UDJ9"/>
<accession>A0A9D3UDJ9</accession>
<dbReference type="OrthoDB" id="10496066at2759"/>
<keyword evidence="2" id="KW-1185">Reference proteome</keyword>
<protein>
    <submittedName>
        <fullName evidence="1">Uncharacterized protein</fullName>
    </submittedName>
</protein>
<sequence length="85" mass="9736">MLLLSCLILGVLRELFDRDAACTRSPMRNSKLPQILSLMGNEHYLSPYSEFDLWVNFAKTVRIIAHTVPEPDDFEKVICLASILR</sequence>
<dbReference type="Proteomes" id="UP000828251">
    <property type="component" value="Unassembled WGS sequence"/>
</dbReference>
<name>A0A9D3UDJ9_9ROSI</name>
<reference evidence="1 2" key="1">
    <citation type="journal article" date="2021" name="Plant Biotechnol. J.">
        <title>Multi-omics assisted identification of the key and species-specific regulatory components of drought-tolerant mechanisms in Gossypium stocksii.</title>
        <authorList>
            <person name="Yu D."/>
            <person name="Ke L."/>
            <person name="Zhang D."/>
            <person name="Wu Y."/>
            <person name="Sun Y."/>
            <person name="Mei J."/>
            <person name="Sun J."/>
            <person name="Sun Y."/>
        </authorList>
    </citation>
    <scope>NUCLEOTIDE SEQUENCE [LARGE SCALE GENOMIC DNA]</scope>
    <source>
        <strain evidence="2">cv. E1</strain>
        <tissue evidence="1">Leaf</tissue>
    </source>
</reference>
<evidence type="ECO:0000313" key="1">
    <source>
        <dbReference type="EMBL" id="KAH1038510.1"/>
    </source>
</evidence>
<comment type="caution">
    <text evidence="1">The sequence shown here is derived from an EMBL/GenBank/DDBJ whole genome shotgun (WGS) entry which is preliminary data.</text>
</comment>
<organism evidence="1 2">
    <name type="scientific">Gossypium stocksii</name>
    <dbReference type="NCBI Taxonomy" id="47602"/>
    <lineage>
        <taxon>Eukaryota</taxon>
        <taxon>Viridiplantae</taxon>
        <taxon>Streptophyta</taxon>
        <taxon>Embryophyta</taxon>
        <taxon>Tracheophyta</taxon>
        <taxon>Spermatophyta</taxon>
        <taxon>Magnoliopsida</taxon>
        <taxon>eudicotyledons</taxon>
        <taxon>Gunneridae</taxon>
        <taxon>Pentapetalae</taxon>
        <taxon>rosids</taxon>
        <taxon>malvids</taxon>
        <taxon>Malvales</taxon>
        <taxon>Malvaceae</taxon>
        <taxon>Malvoideae</taxon>
        <taxon>Gossypium</taxon>
    </lineage>
</organism>
<proteinExistence type="predicted"/>
<dbReference type="EMBL" id="JAIQCV010000012">
    <property type="protein sequence ID" value="KAH1038510.1"/>
    <property type="molecule type" value="Genomic_DNA"/>
</dbReference>